<protein>
    <submittedName>
        <fullName evidence="2">ATPase BadF/BadG/BcrA/BcrD Type</fullName>
    </submittedName>
</protein>
<gene>
    <name evidence="2" type="ORF">APO_1931</name>
</gene>
<evidence type="ECO:0000259" key="1">
    <source>
        <dbReference type="Pfam" id="PF01869"/>
    </source>
</evidence>
<dbReference type="AlphaFoldDB" id="F1YVE1"/>
<organism evidence="2 3">
    <name type="scientific">Acetobacter pomorum DM001</name>
    <dbReference type="NCBI Taxonomy" id="945681"/>
    <lineage>
        <taxon>Bacteria</taxon>
        <taxon>Pseudomonadati</taxon>
        <taxon>Pseudomonadota</taxon>
        <taxon>Alphaproteobacteria</taxon>
        <taxon>Acetobacterales</taxon>
        <taxon>Acetobacteraceae</taxon>
        <taxon>Acetobacter</taxon>
    </lineage>
</organism>
<evidence type="ECO:0000313" key="2">
    <source>
        <dbReference type="EMBL" id="EGE47246.1"/>
    </source>
</evidence>
<dbReference type="Pfam" id="PF01869">
    <property type="entry name" value="BcrAD_BadFG"/>
    <property type="match status" value="1"/>
</dbReference>
<dbReference type="PANTHER" id="PTHR43190">
    <property type="entry name" value="N-ACETYL-D-GLUCOSAMINE KINASE"/>
    <property type="match status" value="1"/>
</dbReference>
<proteinExistence type="predicted"/>
<dbReference type="PANTHER" id="PTHR43190:SF3">
    <property type="entry name" value="N-ACETYL-D-GLUCOSAMINE KINASE"/>
    <property type="match status" value="1"/>
</dbReference>
<name>F1YVE1_9PROT</name>
<dbReference type="EMBL" id="AEUP01000030">
    <property type="protein sequence ID" value="EGE47246.1"/>
    <property type="molecule type" value="Genomic_DNA"/>
</dbReference>
<comment type="caution">
    <text evidence="2">The sequence shown here is derived from an EMBL/GenBank/DDBJ whole genome shotgun (WGS) entry which is preliminary data.</text>
</comment>
<dbReference type="InterPro" id="IPR002731">
    <property type="entry name" value="ATPase_BadF"/>
</dbReference>
<dbReference type="CDD" id="cd24007">
    <property type="entry name" value="ASKHA_NBD_eukNAGK-like"/>
    <property type="match status" value="1"/>
</dbReference>
<dbReference type="Gene3D" id="3.30.420.40">
    <property type="match status" value="2"/>
</dbReference>
<accession>F1YVE1</accession>
<dbReference type="Proteomes" id="UP000018454">
    <property type="component" value="Unassembled WGS sequence"/>
</dbReference>
<dbReference type="SUPFAM" id="SSF53067">
    <property type="entry name" value="Actin-like ATPase domain"/>
    <property type="match status" value="2"/>
</dbReference>
<evidence type="ECO:0000313" key="3">
    <source>
        <dbReference type="Proteomes" id="UP000018454"/>
    </source>
</evidence>
<dbReference type="InterPro" id="IPR043129">
    <property type="entry name" value="ATPase_NBD"/>
</dbReference>
<feature type="domain" description="ATPase BadF/BadG/BcrA/BcrD type" evidence="1">
    <location>
        <begin position="33"/>
        <end position="303"/>
    </location>
</feature>
<sequence>MWRAFAQGSGAYCGKNPRRGLCLMAAHPTILALDGGGTHTRAVVIAPDATVMAQATGPGCNPFDRPEWAENLRHLLAQMPRTTLQSAVLGMAGYDAARPSSAQQEQVARAALGPNVRLWLENDVETAHRAAFAGQAGVFVLAGTGSVAMAVGANGQTARAGGWGWLLGDEGGGYWIGRKALGYATRYLDDPSVPFAAFAQALLLSLNLPTTGPTAPDALREWLRTRTHPRSAVGDVAATVHTLAQNKETYAIALLRAAGGHLAELAHATAKQVSNLPPSPLPLAWSYGGSVMHNPVVLQTVTSLLGTKPHPATLPPIGGAVLKAAELAGWHSDATWICQLARNLTHGKAIA</sequence>
<dbReference type="InterPro" id="IPR052519">
    <property type="entry name" value="Euk-type_GlcNAc_Kinase"/>
</dbReference>
<reference evidence="2 3" key="1">
    <citation type="journal article" date="2011" name="Science">
        <title>Drosophila microbiome modulates host developmental and metabolic homeostasis via insulin signaling.</title>
        <authorList>
            <person name="Shin S.C."/>
            <person name="Kim S.H."/>
            <person name="You H."/>
            <person name="Kim B."/>
            <person name="Kim A.C."/>
            <person name="Lee K.A."/>
            <person name="Yoon J.H."/>
            <person name="Ryu J.H."/>
            <person name="Lee W.J."/>
        </authorList>
    </citation>
    <scope>NUCLEOTIDE SEQUENCE [LARGE SCALE GENOMIC DNA]</scope>
    <source>
        <strain evidence="2 3">DM001</strain>
    </source>
</reference>